<dbReference type="AlphaFoldDB" id="A0A9X3IWY2"/>
<dbReference type="RefSeq" id="WP_267766905.1">
    <property type="nucleotide sequence ID" value="NZ_JAPNKE010000002.1"/>
</dbReference>
<sequence>MAMRRVRTGVATAAAWAVLGCGDDGRGDSAASGSASSPITTATEASTATEPTTTTAGTTAPTTAGGDSESTGEATTAGTTAPTTTSAVGCQDCTQPHQQCIAGECVSGCQGQADACGPGQVCDVISGECKDGGDGCTLAGPSAACDSAECGPGSACDGQGGCIAVAPCLDVACTDDGRCWGTQCSCERTPSCGDPPADLLNGPFSADISALDFADDCTAWAVTVSGGQEFVRRMSSAGEMEAFGAIGDYDLGEVRVLRNLVIPRAAGSPALTAAATPPSPVEGNGEVALTYICCPSCGSCANNPSARGVARLVEDDPVMPLPIVIYAEPTQGTGPFGQMHLDGGPQGLTWGENRVLYVGNAVGDGDYSSADLEAGTVDSLYTFDARVSASAPVSPVHNLVALLEGELYRFNVVTHEAEFVVDVMADVTGLSHDAFDGHVYASLSTLEVVRVHPFTGAALPFATMPAKGRVAVSPSGALWFTPVKYLNAGALQSWPLPTGL</sequence>
<comment type="caution">
    <text evidence="2">The sequence shown here is derived from an EMBL/GenBank/DDBJ whole genome shotgun (WGS) entry which is preliminary data.</text>
</comment>
<reference evidence="2" key="1">
    <citation type="submission" date="2022-11" db="EMBL/GenBank/DDBJ databases">
        <title>Minimal conservation of predation-associated metabolite biosynthetic gene clusters underscores biosynthetic potential of Myxococcota including descriptions for ten novel species: Archangium lansinium sp. nov., Myxococcus landrumus sp. nov., Nannocystis bai.</title>
        <authorList>
            <person name="Ahearne A."/>
            <person name="Stevens C."/>
            <person name="Phillips K."/>
        </authorList>
    </citation>
    <scope>NUCLEOTIDE SEQUENCE</scope>
    <source>
        <strain evidence="2">Na p29</strain>
    </source>
</reference>
<dbReference type="PROSITE" id="PS51257">
    <property type="entry name" value="PROKAR_LIPOPROTEIN"/>
    <property type="match status" value="1"/>
</dbReference>
<gene>
    <name evidence="2" type="ORF">OV079_06690</name>
</gene>
<feature type="compositionally biased region" description="Low complexity" evidence="1">
    <location>
        <begin position="28"/>
        <end position="81"/>
    </location>
</feature>
<organism evidence="2 3">
    <name type="scientific">Nannocystis pusilla</name>
    <dbReference type="NCBI Taxonomy" id="889268"/>
    <lineage>
        <taxon>Bacteria</taxon>
        <taxon>Pseudomonadati</taxon>
        <taxon>Myxococcota</taxon>
        <taxon>Polyangia</taxon>
        <taxon>Nannocystales</taxon>
        <taxon>Nannocystaceae</taxon>
        <taxon>Nannocystis</taxon>
    </lineage>
</organism>
<dbReference type="EMBL" id="JAPNKE010000002">
    <property type="protein sequence ID" value="MCY1005263.1"/>
    <property type="molecule type" value="Genomic_DNA"/>
</dbReference>
<evidence type="ECO:0000313" key="3">
    <source>
        <dbReference type="Proteomes" id="UP001150924"/>
    </source>
</evidence>
<dbReference type="Proteomes" id="UP001150924">
    <property type="component" value="Unassembled WGS sequence"/>
</dbReference>
<feature type="region of interest" description="Disordered" evidence="1">
    <location>
        <begin position="25"/>
        <end position="81"/>
    </location>
</feature>
<name>A0A9X3IWY2_9BACT</name>
<evidence type="ECO:0000256" key="1">
    <source>
        <dbReference type="SAM" id="MobiDB-lite"/>
    </source>
</evidence>
<evidence type="ECO:0000313" key="2">
    <source>
        <dbReference type="EMBL" id="MCY1005263.1"/>
    </source>
</evidence>
<accession>A0A9X3IWY2</accession>
<protein>
    <submittedName>
        <fullName evidence="2">Uncharacterized protein</fullName>
    </submittedName>
</protein>
<proteinExistence type="predicted"/>
<keyword evidence="3" id="KW-1185">Reference proteome</keyword>
<dbReference type="SUPFAM" id="SSF63829">
    <property type="entry name" value="Calcium-dependent phosphotriesterase"/>
    <property type="match status" value="1"/>
</dbReference>